<keyword evidence="10" id="KW-1133">Transmembrane helix</keyword>
<dbReference type="InterPro" id="IPR005843">
    <property type="entry name" value="A-D-PHexomutase_C"/>
</dbReference>
<comment type="similarity">
    <text evidence="4">Belongs to the phosphohexose mutase family.</text>
</comment>
<comment type="cofactor">
    <cofactor evidence="2">
        <name>Mg(2+)</name>
        <dbReference type="ChEBI" id="CHEBI:18420"/>
    </cofactor>
</comment>
<evidence type="ECO:0000259" key="13">
    <source>
        <dbReference type="Pfam" id="PF02879"/>
    </source>
</evidence>
<dbReference type="PROSITE" id="PS00710">
    <property type="entry name" value="PGM_PMM"/>
    <property type="match status" value="1"/>
</dbReference>
<evidence type="ECO:0000259" key="12">
    <source>
        <dbReference type="Pfam" id="PF02878"/>
    </source>
</evidence>
<gene>
    <name evidence="15" type="ORF">HUE57_05390</name>
</gene>
<dbReference type="RefSeq" id="WP_078483914.1">
    <property type="nucleotide sequence ID" value="NZ_CP054491.1"/>
</dbReference>
<dbReference type="Proteomes" id="UP000509658">
    <property type="component" value="Chromosome"/>
</dbReference>
<protein>
    <recommendedName>
        <fullName evidence="5">phosphomannomutase</fullName>
        <ecNumber evidence="5">5.4.2.8</ecNumber>
    </recommendedName>
</protein>
<dbReference type="PANTHER" id="PTHR43771">
    <property type="entry name" value="PHOSPHOMANNOMUTASE"/>
    <property type="match status" value="1"/>
</dbReference>
<reference evidence="15 16" key="1">
    <citation type="submission" date="2020-05" db="EMBL/GenBank/DDBJ databases">
        <title>Horizontal transmission and recombination maintain forever young bacterial symbiont genomes.</title>
        <authorList>
            <person name="Russell S.L."/>
            <person name="Pepper-Tunick E."/>
            <person name="Svedberg J."/>
            <person name="Byrne A."/>
            <person name="Ruelas Castillo J."/>
            <person name="Vollmers C."/>
            <person name="Beinart R.A."/>
            <person name="Corbett-Detig R."/>
        </authorList>
    </citation>
    <scope>NUCLEOTIDE SEQUENCE [LARGE SCALE GENOMIC DNA]</scope>
    <source>
        <strain evidence="15">Santa_Monica_outfall</strain>
    </source>
</reference>
<dbReference type="AlphaFoldDB" id="A0A6N0HU93"/>
<dbReference type="Pfam" id="PF02880">
    <property type="entry name" value="PGM_PMM_III"/>
    <property type="match status" value="1"/>
</dbReference>
<feature type="transmembrane region" description="Helical" evidence="10">
    <location>
        <begin position="12"/>
        <end position="37"/>
    </location>
</feature>
<dbReference type="EC" id="5.4.2.8" evidence="5"/>
<keyword evidence="9" id="KW-0413">Isomerase</keyword>
<evidence type="ECO:0000256" key="3">
    <source>
        <dbReference type="ARBA" id="ARBA00004699"/>
    </source>
</evidence>
<dbReference type="PANTHER" id="PTHR43771:SF2">
    <property type="entry name" value="PHOSPHOMANNOMUTASE_PHOSPHOGLUCOMUTASE"/>
    <property type="match status" value="1"/>
</dbReference>
<evidence type="ECO:0000256" key="5">
    <source>
        <dbReference type="ARBA" id="ARBA00012730"/>
    </source>
</evidence>
<dbReference type="Pfam" id="PF02879">
    <property type="entry name" value="PGM_PMM_II"/>
    <property type="match status" value="1"/>
</dbReference>
<dbReference type="CDD" id="cd03089">
    <property type="entry name" value="PMM_PGM"/>
    <property type="match status" value="1"/>
</dbReference>
<feature type="domain" description="Alpha-D-phosphohexomutase alpha/beta/alpha" evidence="12">
    <location>
        <begin position="390"/>
        <end position="520"/>
    </location>
</feature>
<dbReference type="Pfam" id="PF02878">
    <property type="entry name" value="PGM_PMM_I"/>
    <property type="match status" value="1"/>
</dbReference>
<keyword evidence="6" id="KW-0597">Phosphoprotein</keyword>
<dbReference type="InterPro" id="IPR005846">
    <property type="entry name" value="A-D-PHexomutase_a/b/a-III"/>
</dbReference>
<dbReference type="InterPro" id="IPR005844">
    <property type="entry name" value="A-D-PHexomutase_a/b/a-I"/>
</dbReference>
<evidence type="ECO:0000313" key="15">
    <source>
        <dbReference type="EMBL" id="QKQ25777.1"/>
    </source>
</evidence>
<feature type="domain" description="Alpha-D-phosphohexomutase alpha/beta/alpha" evidence="13">
    <location>
        <begin position="535"/>
        <end position="632"/>
    </location>
</feature>
<evidence type="ECO:0000256" key="10">
    <source>
        <dbReference type="SAM" id="Phobius"/>
    </source>
</evidence>
<accession>A0A6N0HU93</accession>
<evidence type="ECO:0000259" key="14">
    <source>
        <dbReference type="Pfam" id="PF02880"/>
    </source>
</evidence>
<evidence type="ECO:0000256" key="2">
    <source>
        <dbReference type="ARBA" id="ARBA00001946"/>
    </source>
</evidence>
<keyword evidence="16" id="KW-1185">Reference proteome</keyword>
<evidence type="ECO:0000256" key="8">
    <source>
        <dbReference type="ARBA" id="ARBA00022842"/>
    </source>
</evidence>
<name>A0A6N0HU93_9GAMM</name>
<dbReference type="GO" id="GO:0000287">
    <property type="term" value="F:magnesium ion binding"/>
    <property type="evidence" value="ECO:0007669"/>
    <property type="project" value="InterPro"/>
</dbReference>
<keyword evidence="10" id="KW-0812">Transmembrane</keyword>
<dbReference type="InterPro" id="IPR005845">
    <property type="entry name" value="A-D-PHexomutase_a/b/a-II"/>
</dbReference>
<dbReference type="Pfam" id="PF00408">
    <property type="entry name" value="PGM_PMM_IV"/>
    <property type="match status" value="1"/>
</dbReference>
<keyword evidence="10" id="KW-0472">Membrane</keyword>
<keyword evidence="8" id="KW-0460">Magnesium</keyword>
<organism evidence="15 16">
    <name type="scientific">Candidatus Reidiella endopervernicosa</name>
    <dbReference type="NCBI Taxonomy" id="2738883"/>
    <lineage>
        <taxon>Bacteria</taxon>
        <taxon>Pseudomonadati</taxon>
        <taxon>Pseudomonadota</taxon>
        <taxon>Gammaproteobacteria</taxon>
        <taxon>Candidatus Reidiella</taxon>
    </lineage>
</organism>
<dbReference type="SUPFAM" id="SSF55957">
    <property type="entry name" value="Phosphoglucomutase, C-terminal domain"/>
    <property type="match status" value="1"/>
</dbReference>
<dbReference type="InterPro" id="IPR005841">
    <property type="entry name" value="Alpha-D-phosphohexomutase_SF"/>
</dbReference>
<evidence type="ECO:0000256" key="9">
    <source>
        <dbReference type="ARBA" id="ARBA00023235"/>
    </source>
</evidence>
<dbReference type="GO" id="GO:0004615">
    <property type="term" value="F:phosphomannomutase activity"/>
    <property type="evidence" value="ECO:0007669"/>
    <property type="project" value="UniProtKB-EC"/>
</dbReference>
<dbReference type="SUPFAM" id="SSF53738">
    <property type="entry name" value="Phosphoglucomutase, first 3 domains"/>
    <property type="match status" value="3"/>
</dbReference>
<evidence type="ECO:0000259" key="11">
    <source>
        <dbReference type="Pfam" id="PF00408"/>
    </source>
</evidence>
<feature type="domain" description="Alpha-D-phosphohexomutase alpha/beta/alpha" evidence="14">
    <location>
        <begin position="637"/>
        <end position="745"/>
    </location>
</feature>
<dbReference type="KEGG" id="rev:HUE57_05390"/>
<evidence type="ECO:0000256" key="4">
    <source>
        <dbReference type="ARBA" id="ARBA00010231"/>
    </source>
</evidence>
<evidence type="ECO:0000313" key="16">
    <source>
        <dbReference type="Proteomes" id="UP000509658"/>
    </source>
</evidence>
<evidence type="ECO:0000256" key="1">
    <source>
        <dbReference type="ARBA" id="ARBA00000586"/>
    </source>
</evidence>
<sequence length="840" mass="89814">MKAKKKPSIRGGIHLVIPLMVVAVTAAILFAATAFVAQMQLSNGDDSGQTAHYDLLARAHSARVSAYINHYSAMADKLASEPSLAQLLVEGKPQALSARAEQLGYAFPDALLVRLLPPGVDTVDTTTTPNLSYACLDLLHSADKGEKPAIEIHLFNSTQEHIDIVRPIKSGDGTIVGALQIALSVKGLQATIGKIANPGGYVELQQGVGGDRMKLAAKGAVALKGTTSVHTSKIAGTGWSVRFWPQPPASGGSDPLLIWVVAGASIAILLVVLVMVLRQISGALRSDMALVINMVKAMREGRVVEPQRAALVGCRDTLALLVQMGRGGRGAAAQSVDEAAQENGADGGESTLEDEIFGDDKLKDDLGPSLIFQGDDTSMIVDEDENVNPIFRAYDIRGVVGETLTAEIVEDIGRAIGSEAFELGEQAVIVARDGRNSSPELADALIKGICESGRDVIDIGMVPTPLLYFATNLLGSTSGVMVTGSHNPANYNGLKIVLRGETIAGDAIQKLRRRIEDEDFLSGDGEVNSVELENEYSERVLKDVRLQRGLKVVIDCGNGVAGKIAPILLRQLGCDVVELYCSVDGNFPNHHPNPSDPENLKALITAVAGQGADIGLAFDGDGDRLGVVDSNGKIIWPDRLMMLFARDVISRHAGAEIIFDIKCSSHLERVIREAGGKATMWNTGHSLIKAKMKESGSLLAGEMSGHIFFKERWFGFDDALYAAARLLEILSASADSSGTLFDALPDSVNTPELQVEMAEGELFRFMKALQASGNFEGAKLTTIDGIRADYEEGWGLVRASNTTPCLVLRFEANSEAALSKIQKHFHVEMLKINRNIKLPF</sequence>
<dbReference type="InterPro" id="IPR036900">
    <property type="entry name" value="A-D-PHexomutase_C_sf"/>
</dbReference>
<dbReference type="EMBL" id="CP054491">
    <property type="protein sequence ID" value="QKQ25777.1"/>
    <property type="molecule type" value="Genomic_DNA"/>
</dbReference>
<dbReference type="Gene3D" id="3.40.120.10">
    <property type="entry name" value="Alpha-D-Glucose-1,6-Bisphosphate, subunit A, domain 3"/>
    <property type="match status" value="3"/>
</dbReference>
<comment type="catalytic activity">
    <reaction evidence="1">
        <text>alpha-D-mannose 1-phosphate = D-mannose 6-phosphate</text>
        <dbReference type="Rhea" id="RHEA:11140"/>
        <dbReference type="ChEBI" id="CHEBI:58409"/>
        <dbReference type="ChEBI" id="CHEBI:58735"/>
        <dbReference type="EC" id="5.4.2.8"/>
    </reaction>
</comment>
<dbReference type="InterPro" id="IPR016066">
    <property type="entry name" value="A-D-PHexomutase_CS"/>
</dbReference>
<dbReference type="InterPro" id="IPR016055">
    <property type="entry name" value="A-D-PHexomutase_a/b/a-I/II/III"/>
</dbReference>
<feature type="domain" description="Alpha-D-phosphohexomutase C-terminal" evidence="11">
    <location>
        <begin position="752"/>
        <end position="823"/>
    </location>
</feature>
<keyword evidence="7" id="KW-0479">Metal-binding</keyword>
<proteinExistence type="inferred from homology"/>
<dbReference type="PRINTS" id="PR00509">
    <property type="entry name" value="PGMPMM"/>
</dbReference>
<dbReference type="GO" id="GO:0005975">
    <property type="term" value="P:carbohydrate metabolic process"/>
    <property type="evidence" value="ECO:0007669"/>
    <property type="project" value="InterPro"/>
</dbReference>
<evidence type="ECO:0000256" key="7">
    <source>
        <dbReference type="ARBA" id="ARBA00022723"/>
    </source>
</evidence>
<evidence type="ECO:0000256" key="6">
    <source>
        <dbReference type="ARBA" id="ARBA00022553"/>
    </source>
</evidence>
<dbReference type="Gene3D" id="3.30.310.50">
    <property type="entry name" value="Alpha-D-phosphohexomutase, C-terminal domain"/>
    <property type="match status" value="1"/>
</dbReference>
<comment type="pathway">
    <text evidence="3">Nucleotide-sugar biosynthesis; GDP-alpha-D-mannose biosynthesis; alpha-D-mannose 1-phosphate from D-fructose 6-phosphate: step 2/2.</text>
</comment>
<feature type="transmembrane region" description="Helical" evidence="10">
    <location>
        <begin position="256"/>
        <end position="277"/>
    </location>
</feature>